<dbReference type="EMBL" id="CP011114">
    <property type="protein sequence ID" value="AKG37350.1"/>
    <property type="molecule type" value="Genomic_DNA"/>
</dbReference>
<dbReference type="AlphaFoldDB" id="A0A0F7FFD2"/>
<dbReference type="HOGENOM" id="CLU_2651018_0_0_9"/>
<evidence type="ECO:0000313" key="1">
    <source>
        <dbReference type="EMBL" id="AKG37350.1"/>
    </source>
</evidence>
<reference evidence="1 2" key="2">
    <citation type="journal article" date="2016" name="Genome Announc.">
        <title>Genome Sequence of a Gram-Positive Diazotroph, Paenibacillus durus Type Strain ATCC 35681.</title>
        <authorList>
            <person name="Halim M.A."/>
            <person name="Rahman A.Y."/>
            <person name="Sim K.S."/>
            <person name="Yam H.C."/>
            <person name="Rahim A.A."/>
            <person name="Ghazali A.H."/>
            <person name="Najimudin N."/>
        </authorList>
    </citation>
    <scope>NUCLEOTIDE SEQUENCE [LARGE SCALE GENOMIC DNA]</scope>
    <source>
        <strain evidence="1 2">ATCC 35681</strain>
    </source>
</reference>
<accession>A0A0F7FFD2</accession>
<name>A0A0F7FFD2_PAEDU</name>
<reference evidence="1 2" key="1">
    <citation type="submission" date="2015-03" db="EMBL/GenBank/DDBJ databases">
        <authorList>
            <person name="Abdul Halim M."/>
        </authorList>
    </citation>
    <scope>NUCLEOTIDE SEQUENCE [LARGE SCALE GENOMIC DNA]</scope>
    <source>
        <strain evidence="1 2">ATCC 35681</strain>
    </source>
</reference>
<gene>
    <name evidence="1" type="ORF">VK70_25085</name>
</gene>
<evidence type="ECO:0000313" key="2">
    <source>
        <dbReference type="Proteomes" id="UP000034189"/>
    </source>
</evidence>
<dbReference type="PATRIC" id="fig|1333534.5.peg.5486"/>
<proteinExistence type="predicted"/>
<protein>
    <submittedName>
        <fullName evidence="1">Uncharacterized protein</fullName>
    </submittedName>
</protein>
<sequence length="76" mass="8451">MLAEIKSPLRRFGGRGRLKNMLLDGRFKLNFDALDIALVIDVDLLDHGLEERPTALASAKVRPLINGQLSRANSHD</sequence>
<dbReference type="RefSeq" id="WP_025699176.1">
    <property type="nucleotide sequence ID" value="NZ_CP011114.1"/>
</dbReference>
<organism evidence="1 2">
    <name type="scientific">Paenibacillus durus ATCC 35681</name>
    <dbReference type="NCBI Taxonomy" id="1333534"/>
    <lineage>
        <taxon>Bacteria</taxon>
        <taxon>Bacillati</taxon>
        <taxon>Bacillota</taxon>
        <taxon>Bacilli</taxon>
        <taxon>Bacillales</taxon>
        <taxon>Paenibacillaceae</taxon>
        <taxon>Paenibacillus</taxon>
    </lineage>
</organism>
<dbReference type="Proteomes" id="UP000034189">
    <property type="component" value="Chromosome"/>
</dbReference>